<evidence type="ECO:0000313" key="1">
    <source>
        <dbReference type="EMBL" id="QQP36728.1"/>
    </source>
</evidence>
<dbReference type="AlphaFoldDB" id="A0A7T8JVN3"/>
<reference evidence="2" key="1">
    <citation type="submission" date="2021-01" db="EMBL/GenBank/DDBJ databases">
        <title>Caligus Genome Assembly.</title>
        <authorList>
            <person name="Gallardo-Escarate C."/>
        </authorList>
    </citation>
    <scope>NUCLEOTIDE SEQUENCE [LARGE SCALE GENOMIC DNA]</scope>
</reference>
<accession>A0A7T8JVN3</accession>
<organism evidence="1 2">
    <name type="scientific">Caligus rogercresseyi</name>
    <name type="common">Sea louse</name>
    <dbReference type="NCBI Taxonomy" id="217165"/>
    <lineage>
        <taxon>Eukaryota</taxon>
        <taxon>Metazoa</taxon>
        <taxon>Ecdysozoa</taxon>
        <taxon>Arthropoda</taxon>
        <taxon>Crustacea</taxon>
        <taxon>Multicrustacea</taxon>
        <taxon>Hexanauplia</taxon>
        <taxon>Copepoda</taxon>
        <taxon>Siphonostomatoida</taxon>
        <taxon>Caligidae</taxon>
        <taxon>Caligus</taxon>
    </lineage>
</organism>
<protein>
    <submittedName>
        <fullName evidence="1">Uncharacterized protein</fullName>
    </submittedName>
</protein>
<dbReference type="EMBL" id="CP045905">
    <property type="protein sequence ID" value="QQP36728.1"/>
    <property type="molecule type" value="Genomic_DNA"/>
</dbReference>
<gene>
    <name evidence="1" type="ORF">FKW44_021909</name>
</gene>
<keyword evidence="2" id="KW-1185">Reference proteome</keyword>
<dbReference type="Proteomes" id="UP000595437">
    <property type="component" value="Chromosome 16"/>
</dbReference>
<proteinExistence type="predicted"/>
<evidence type="ECO:0000313" key="2">
    <source>
        <dbReference type="Proteomes" id="UP000595437"/>
    </source>
</evidence>
<sequence>MREELSLSINEDESKSFLLRLHPAFSYMNIRRLKDEPIRGKDGNIFLHPAISPTIELPRRNKPLIRRRSSLGDVNTMT</sequence>
<name>A0A7T8JVN3_CALRO</name>